<organism evidence="2 3">
    <name type="scientific">Chryseobacterium herbae</name>
    <dbReference type="NCBI Taxonomy" id="2976476"/>
    <lineage>
        <taxon>Bacteria</taxon>
        <taxon>Pseudomonadati</taxon>
        <taxon>Bacteroidota</taxon>
        <taxon>Flavobacteriia</taxon>
        <taxon>Flavobacteriales</taxon>
        <taxon>Weeksellaceae</taxon>
        <taxon>Chryseobacterium group</taxon>
        <taxon>Chryseobacterium</taxon>
    </lineage>
</organism>
<feature type="region of interest" description="Disordered" evidence="1">
    <location>
        <begin position="41"/>
        <end position="65"/>
    </location>
</feature>
<gene>
    <name evidence="2" type="ORF">N0B48_18845</name>
</gene>
<evidence type="ECO:0000313" key="2">
    <source>
        <dbReference type="EMBL" id="MCT2563954.1"/>
    </source>
</evidence>
<sequence length="124" mass="13728">MSTINKNALDFFKTNPNVNEVFATTDGYVFVKKLDATNHAKTLNPDSPEVEPIKNEEQPVEDKKEGTVKLSVAELKALKDKATQEYTELFGSAPDSKLSGAKIQELNDAKKTELANENPDDEEN</sequence>
<accession>A0ABT2IYM8</accession>
<reference evidence="2 3" key="1">
    <citation type="submission" date="2022-09" db="EMBL/GenBank/DDBJ databases">
        <title>Chryseobacterium oleae sp.nov., isolated from the inter-root soil of Pyrola calliantha H. Andr. in Tibet.</title>
        <authorList>
            <person name="Li Z."/>
        </authorList>
    </citation>
    <scope>NUCLEOTIDE SEQUENCE [LARGE SCALE GENOMIC DNA]</scope>
    <source>
        <strain evidence="3">pc1-10</strain>
    </source>
</reference>
<name>A0ABT2IYM8_9FLAO</name>
<feature type="compositionally biased region" description="Basic and acidic residues" evidence="1">
    <location>
        <begin position="51"/>
        <end position="65"/>
    </location>
</feature>
<dbReference type="EMBL" id="JAOAMU010000006">
    <property type="protein sequence ID" value="MCT2563954.1"/>
    <property type="molecule type" value="Genomic_DNA"/>
</dbReference>
<evidence type="ECO:0000313" key="3">
    <source>
        <dbReference type="Proteomes" id="UP001525566"/>
    </source>
</evidence>
<keyword evidence="3" id="KW-1185">Reference proteome</keyword>
<dbReference type="Proteomes" id="UP001525566">
    <property type="component" value="Unassembled WGS sequence"/>
</dbReference>
<comment type="caution">
    <text evidence="2">The sequence shown here is derived from an EMBL/GenBank/DDBJ whole genome shotgun (WGS) entry which is preliminary data.</text>
</comment>
<dbReference type="RefSeq" id="WP_259840507.1">
    <property type="nucleotide sequence ID" value="NZ_JAOAMU010000006.1"/>
</dbReference>
<protein>
    <submittedName>
        <fullName evidence="2">Uncharacterized protein</fullName>
    </submittedName>
</protein>
<proteinExistence type="predicted"/>
<evidence type="ECO:0000256" key="1">
    <source>
        <dbReference type="SAM" id="MobiDB-lite"/>
    </source>
</evidence>